<proteinExistence type="predicted"/>
<evidence type="ECO:0000313" key="2">
    <source>
        <dbReference type="EMBL" id="MCR8874340.1"/>
    </source>
</evidence>
<keyword evidence="1" id="KW-0732">Signal</keyword>
<dbReference type="AlphaFoldDB" id="A0AAW5N827"/>
<comment type="caution">
    <text evidence="2">The sequence shown here is derived from an EMBL/GenBank/DDBJ whole genome shotgun (WGS) entry which is preliminary data.</text>
</comment>
<evidence type="ECO:0000256" key="1">
    <source>
        <dbReference type="SAM" id="SignalP"/>
    </source>
</evidence>
<dbReference type="Proteomes" id="UP001204579">
    <property type="component" value="Unassembled WGS sequence"/>
</dbReference>
<gene>
    <name evidence="2" type="ORF">NW209_09990</name>
</gene>
<reference evidence="2 3" key="1">
    <citation type="submission" date="2022-08" db="EMBL/GenBank/DDBJ databases">
        <authorList>
            <person name="Zeman M."/>
            <person name="Kubasova T."/>
        </authorList>
    </citation>
    <scope>NUCLEOTIDE SEQUENCE [LARGE SCALE GENOMIC DNA]</scope>
    <source>
        <strain evidence="2 3">ET62</strain>
    </source>
</reference>
<protein>
    <submittedName>
        <fullName evidence="2">Uncharacterized protein</fullName>
    </submittedName>
</protein>
<keyword evidence="3" id="KW-1185">Reference proteome</keyword>
<sequence length="312" mass="35081">MKKILLTVLMMLTVFNMKAQELNNGSILEMIKLGFTDDIIIAKIKSSSCSFDTDINTLKSLKETGVSSDIIVAMLEKQSPQTKENRNGIYAEYNDSVVKIFPSSFSATRTRAFGLTSSMRSVMSGESSKNILSSDFPVFYFYFSNSDKSLLGSSPNEYALVRLTSEKGKRSVKTGDFNAFYGSDIGIDEKSICNTLVEPIDEYTFQVKPETPLMPGEYCFFYKGTIPQGGYNTLSAFDFSIPDLYRNSVKFKIGEYVWIKSGIIPAKCKVINYRRTDDGMVYILAYNNGITEERNEADCFKTRKEAKDSKNN</sequence>
<dbReference type="RefSeq" id="WP_258335923.1">
    <property type="nucleotide sequence ID" value="NZ_JANRHJ010000010.1"/>
</dbReference>
<organism evidence="2 3">
    <name type="scientific">Phocaeicola barnesiae</name>
    <dbReference type="NCBI Taxonomy" id="376804"/>
    <lineage>
        <taxon>Bacteria</taxon>
        <taxon>Pseudomonadati</taxon>
        <taxon>Bacteroidota</taxon>
        <taxon>Bacteroidia</taxon>
        <taxon>Bacteroidales</taxon>
        <taxon>Bacteroidaceae</taxon>
        <taxon>Phocaeicola</taxon>
    </lineage>
</organism>
<evidence type="ECO:0000313" key="3">
    <source>
        <dbReference type="Proteomes" id="UP001204579"/>
    </source>
</evidence>
<name>A0AAW5N827_9BACT</name>
<feature type="chain" id="PRO_5043823476" evidence="1">
    <location>
        <begin position="20"/>
        <end position="312"/>
    </location>
</feature>
<dbReference type="EMBL" id="JANRHJ010000010">
    <property type="protein sequence ID" value="MCR8874340.1"/>
    <property type="molecule type" value="Genomic_DNA"/>
</dbReference>
<feature type="signal peptide" evidence="1">
    <location>
        <begin position="1"/>
        <end position="19"/>
    </location>
</feature>
<accession>A0AAW5N827</accession>